<sequence length="128" mass="13856">MRSRFKFSGCRRIAVNYSYKFVHGSRARVRPTAAPAYTTFVSEQRGRNESRAGGGVIGITTLQLAERGRRRTQPARAGSTAPQCSGLVYHQSDAGQGLMTTVITSSSTRFGGRRNVCSQALLNALSQA</sequence>
<keyword evidence="2" id="KW-1185">Reference proteome</keyword>
<evidence type="ECO:0000313" key="1">
    <source>
        <dbReference type="EMBL" id="GBP41310.1"/>
    </source>
</evidence>
<accession>A0A4C1VS00</accession>
<gene>
    <name evidence="1" type="ORF">EVAR_25148_1</name>
</gene>
<dbReference type="Proteomes" id="UP000299102">
    <property type="component" value="Unassembled WGS sequence"/>
</dbReference>
<proteinExistence type="predicted"/>
<dbReference type="AlphaFoldDB" id="A0A4C1VS00"/>
<reference evidence="1 2" key="1">
    <citation type="journal article" date="2019" name="Commun. Biol.">
        <title>The bagworm genome reveals a unique fibroin gene that provides high tensile strength.</title>
        <authorList>
            <person name="Kono N."/>
            <person name="Nakamura H."/>
            <person name="Ohtoshi R."/>
            <person name="Tomita M."/>
            <person name="Numata K."/>
            <person name="Arakawa K."/>
        </authorList>
    </citation>
    <scope>NUCLEOTIDE SEQUENCE [LARGE SCALE GENOMIC DNA]</scope>
</reference>
<name>A0A4C1VS00_EUMVA</name>
<dbReference type="EMBL" id="BGZK01000397">
    <property type="protein sequence ID" value="GBP41310.1"/>
    <property type="molecule type" value="Genomic_DNA"/>
</dbReference>
<comment type="caution">
    <text evidence="1">The sequence shown here is derived from an EMBL/GenBank/DDBJ whole genome shotgun (WGS) entry which is preliminary data.</text>
</comment>
<organism evidence="1 2">
    <name type="scientific">Eumeta variegata</name>
    <name type="common">Bagworm moth</name>
    <name type="synonym">Eumeta japonica</name>
    <dbReference type="NCBI Taxonomy" id="151549"/>
    <lineage>
        <taxon>Eukaryota</taxon>
        <taxon>Metazoa</taxon>
        <taxon>Ecdysozoa</taxon>
        <taxon>Arthropoda</taxon>
        <taxon>Hexapoda</taxon>
        <taxon>Insecta</taxon>
        <taxon>Pterygota</taxon>
        <taxon>Neoptera</taxon>
        <taxon>Endopterygota</taxon>
        <taxon>Lepidoptera</taxon>
        <taxon>Glossata</taxon>
        <taxon>Ditrysia</taxon>
        <taxon>Tineoidea</taxon>
        <taxon>Psychidae</taxon>
        <taxon>Oiketicinae</taxon>
        <taxon>Eumeta</taxon>
    </lineage>
</organism>
<protein>
    <submittedName>
        <fullName evidence="1">Uncharacterized protein</fullName>
    </submittedName>
</protein>
<evidence type="ECO:0000313" key="2">
    <source>
        <dbReference type="Proteomes" id="UP000299102"/>
    </source>
</evidence>